<dbReference type="EMBL" id="JBGBPQ010000021">
    <property type="protein sequence ID" value="KAL1503901.1"/>
    <property type="molecule type" value="Genomic_DNA"/>
</dbReference>
<feature type="compositionally biased region" description="Basic and acidic residues" evidence="5">
    <location>
        <begin position="15"/>
        <end position="29"/>
    </location>
</feature>
<evidence type="ECO:0000256" key="4">
    <source>
        <dbReference type="ARBA" id="ARBA00023242"/>
    </source>
</evidence>
<evidence type="ECO:0000313" key="7">
    <source>
        <dbReference type="Proteomes" id="UP001515480"/>
    </source>
</evidence>
<feature type="compositionally biased region" description="Basic and acidic residues" evidence="5">
    <location>
        <begin position="186"/>
        <end position="198"/>
    </location>
</feature>
<dbReference type="PANTHER" id="PTHR35678">
    <property type="entry name" value="PROTEIN STPG4"/>
    <property type="match status" value="1"/>
</dbReference>
<dbReference type="GO" id="GO:0005737">
    <property type="term" value="C:cytoplasm"/>
    <property type="evidence" value="ECO:0007669"/>
    <property type="project" value="UniProtKB-SubCell"/>
</dbReference>
<dbReference type="GO" id="GO:0044727">
    <property type="term" value="P:epigenetic programing of male pronucleus"/>
    <property type="evidence" value="ECO:0007669"/>
    <property type="project" value="TreeGrafter"/>
</dbReference>
<evidence type="ECO:0000313" key="6">
    <source>
        <dbReference type="EMBL" id="KAL1503901.1"/>
    </source>
</evidence>
<comment type="caution">
    <text evidence="6">The sequence shown here is derived from an EMBL/GenBank/DDBJ whole genome shotgun (WGS) entry which is preliminary data.</text>
</comment>
<feature type="compositionally biased region" description="Basic and acidic residues" evidence="5">
    <location>
        <begin position="134"/>
        <end position="145"/>
    </location>
</feature>
<evidence type="ECO:0000256" key="5">
    <source>
        <dbReference type="SAM" id="MobiDB-lite"/>
    </source>
</evidence>
<proteinExistence type="predicted"/>
<dbReference type="Proteomes" id="UP001515480">
    <property type="component" value="Unassembled WGS sequence"/>
</dbReference>
<feature type="compositionally biased region" description="Basic and acidic residues" evidence="5">
    <location>
        <begin position="277"/>
        <end position="291"/>
    </location>
</feature>
<sequence length="454" mass="47975">MGPVMNFSGAFGSSLHDHPAKRAALDEARRKARLERRNNNPGPGAYDVKRPLSSTGDLAGSTAFKSKSARSPMDDALREAGDPGLYTPSVGSFGKSAMSSFNKTVQSGSGNFGSRTKRAELVVPNDAPGPGSYDAKEPARPEAKEGSAFASRAKRGTYVGKTITPGAGEYEPRPTSAKIPGGESAFRNRDDRFHRSIEQELLAHVGPGSYGQGHNTIKSKAGKTPSARKAPFSTTASLKRGEQAAVKADSAPGPGAYNAQERMKDMVALAGSTAFKSKSERGTDNILKESGDPGLYHPNVGSFSHSAKSSFNKADLSGSGHFGSRTKRAELNAPGDGPGPGTYDAKEPARPEAKQGSAFASRAKRGTYVRKDTTPGAGEYEPRPTSAKIPGGESIFRSREERFKITAEDDEIAQVGPGSYGQEQHTIKQRNSKGADRVSSAFASTSIRQTFPMV</sequence>
<keyword evidence="4" id="KW-0539">Nucleus</keyword>
<reference evidence="6 7" key="1">
    <citation type="journal article" date="2024" name="Science">
        <title>Giant polyketide synthase enzymes in the biosynthesis of giant marine polyether toxins.</title>
        <authorList>
            <person name="Fallon T.R."/>
            <person name="Shende V.V."/>
            <person name="Wierzbicki I.H."/>
            <person name="Pendleton A.L."/>
            <person name="Watervoot N.F."/>
            <person name="Auber R.P."/>
            <person name="Gonzalez D.J."/>
            <person name="Wisecaver J.H."/>
            <person name="Moore B.S."/>
        </authorList>
    </citation>
    <scope>NUCLEOTIDE SEQUENCE [LARGE SCALE GENOMIC DNA]</scope>
    <source>
        <strain evidence="6 7">12B1</strain>
    </source>
</reference>
<feature type="region of interest" description="Disordered" evidence="5">
    <location>
        <begin position="1"/>
        <end position="84"/>
    </location>
</feature>
<name>A0AB34INB0_PRYPA</name>
<dbReference type="GO" id="GO:0003682">
    <property type="term" value="F:chromatin binding"/>
    <property type="evidence" value="ECO:0007669"/>
    <property type="project" value="TreeGrafter"/>
</dbReference>
<feature type="compositionally biased region" description="Basic and acidic residues" evidence="5">
    <location>
        <begin position="344"/>
        <end position="353"/>
    </location>
</feature>
<keyword evidence="3" id="KW-0963">Cytoplasm</keyword>
<feature type="region of interest" description="Disordered" evidence="5">
    <location>
        <begin position="105"/>
        <end position="395"/>
    </location>
</feature>
<evidence type="ECO:0000256" key="2">
    <source>
        <dbReference type="ARBA" id="ARBA00004496"/>
    </source>
</evidence>
<keyword evidence="7" id="KW-1185">Reference proteome</keyword>
<comment type="subcellular location">
    <subcellularLocation>
        <location evidence="2">Cytoplasm</location>
    </subcellularLocation>
    <subcellularLocation>
        <location evidence="1">Nucleus</location>
    </subcellularLocation>
</comment>
<feature type="compositionally biased region" description="Polar residues" evidence="5">
    <location>
        <begin position="301"/>
        <end position="312"/>
    </location>
</feature>
<organism evidence="6 7">
    <name type="scientific">Prymnesium parvum</name>
    <name type="common">Toxic golden alga</name>
    <dbReference type="NCBI Taxonomy" id="97485"/>
    <lineage>
        <taxon>Eukaryota</taxon>
        <taxon>Haptista</taxon>
        <taxon>Haptophyta</taxon>
        <taxon>Prymnesiophyceae</taxon>
        <taxon>Prymnesiales</taxon>
        <taxon>Prymnesiaceae</taxon>
        <taxon>Prymnesium</taxon>
    </lineage>
</organism>
<dbReference type="Pfam" id="PF07004">
    <property type="entry name" value="SHIPPO-rpt"/>
    <property type="match status" value="4"/>
</dbReference>
<accession>A0AB34INB0</accession>
<dbReference type="GO" id="GO:0042393">
    <property type="term" value="F:histone binding"/>
    <property type="evidence" value="ECO:0007669"/>
    <property type="project" value="TreeGrafter"/>
</dbReference>
<dbReference type="PANTHER" id="PTHR35678:SF1">
    <property type="entry name" value="PROTEIN STPG4"/>
    <property type="match status" value="1"/>
</dbReference>
<evidence type="ECO:0000256" key="1">
    <source>
        <dbReference type="ARBA" id="ARBA00004123"/>
    </source>
</evidence>
<dbReference type="AlphaFoldDB" id="A0AB34INB0"/>
<dbReference type="InterPro" id="IPR010736">
    <property type="entry name" value="SHIPPO-rpt"/>
</dbReference>
<gene>
    <name evidence="6" type="ORF">AB1Y20_012363</name>
</gene>
<dbReference type="GO" id="GO:0005634">
    <property type="term" value="C:nucleus"/>
    <property type="evidence" value="ECO:0007669"/>
    <property type="project" value="UniProtKB-SubCell"/>
</dbReference>
<protein>
    <submittedName>
        <fullName evidence="6">Uncharacterized protein</fullName>
    </submittedName>
</protein>
<feature type="compositionally biased region" description="Polar residues" evidence="5">
    <location>
        <begin position="105"/>
        <end position="114"/>
    </location>
</feature>
<feature type="compositionally biased region" description="Basic and acidic residues" evidence="5">
    <location>
        <begin position="72"/>
        <end position="81"/>
    </location>
</feature>
<evidence type="ECO:0000256" key="3">
    <source>
        <dbReference type="ARBA" id="ARBA00022490"/>
    </source>
</evidence>